<keyword evidence="4" id="KW-1185">Reference proteome</keyword>
<dbReference type="InterPro" id="IPR055396">
    <property type="entry name" value="DUF7088"/>
</dbReference>
<accession>A0A934R7S2</accession>
<gene>
    <name evidence="3" type="ORF">JIN84_14285</name>
</gene>
<comment type="caution">
    <text evidence="3">The sequence shown here is derived from an EMBL/GenBank/DDBJ whole genome shotgun (WGS) entry which is preliminary data.</text>
</comment>
<reference evidence="3" key="1">
    <citation type="submission" date="2021-01" db="EMBL/GenBank/DDBJ databases">
        <title>Modified the classification status of verrucomicrobia.</title>
        <authorList>
            <person name="Feng X."/>
        </authorList>
    </citation>
    <scope>NUCLEOTIDE SEQUENCE</scope>
    <source>
        <strain evidence="3">JCM 18052</strain>
    </source>
</reference>
<dbReference type="RefSeq" id="WP_200351716.1">
    <property type="nucleotide sequence ID" value="NZ_BAABHZ010000006.1"/>
</dbReference>
<evidence type="ECO:0000313" key="3">
    <source>
        <dbReference type="EMBL" id="MBK1816790.1"/>
    </source>
</evidence>
<organism evidence="3 4">
    <name type="scientific">Luteolibacter yonseiensis</name>
    <dbReference type="NCBI Taxonomy" id="1144680"/>
    <lineage>
        <taxon>Bacteria</taxon>
        <taxon>Pseudomonadati</taxon>
        <taxon>Verrucomicrobiota</taxon>
        <taxon>Verrucomicrobiia</taxon>
        <taxon>Verrucomicrobiales</taxon>
        <taxon>Verrucomicrobiaceae</taxon>
        <taxon>Luteolibacter</taxon>
    </lineage>
</organism>
<dbReference type="AlphaFoldDB" id="A0A934R7S2"/>
<proteinExistence type="predicted"/>
<keyword evidence="1" id="KW-0472">Membrane</keyword>
<evidence type="ECO:0000313" key="4">
    <source>
        <dbReference type="Proteomes" id="UP000600139"/>
    </source>
</evidence>
<protein>
    <submittedName>
        <fullName evidence="3">Gldg family protein</fullName>
    </submittedName>
</protein>
<dbReference type="Pfam" id="PF23357">
    <property type="entry name" value="DUF7088"/>
    <property type="match status" value="1"/>
</dbReference>
<dbReference type="Proteomes" id="UP000600139">
    <property type="component" value="Unassembled WGS sequence"/>
</dbReference>
<feature type="transmembrane region" description="Helical" evidence="1">
    <location>
        <begin position="24"/>
        <end position="44"/>
    </location>
</feature>
<keyword evidence="1" id="KW-0812">Transmembrane</keyword>
<feature type="transmembrane region" description="Helical" evidence="1">
    <location>
        <begin position="501"/>
        <end position="522"/>
    </location>
</feature>
<keyword evidence="1" id="KW-1133">Transmembrane helix</keyword>
<feature type="domain" description="DUF7088" evidence="2">
    <location>
        <begin position="56"/>
        <end position="133"/>
    </location>
</feature>
<sequence>MSQDTSEPKAKPARPLNRWGQGTLSILQIVFLAVALIALNYLAAHHFVRSDLSREAAYTLSPTTKLYLEKEISPRAKPMKWIMAYRRSAEFYERVRVLAEEYARLSDGKIELEIVDPLRSSDRTQELMATYGFPLTKDLIIIDARTDDSAVSTEEETETPALDANSTEKKTVRILNPHVKVVIAEDMTIYAKDNNGQRRSVGFQGEDVMTARLVESVEGRARKMYFVADKSRIEAEGEKSPLKFLQDLLQLQNVELRGLNIANVDEIPADAEGLALIAPKYDLTDKELAVLDKYWNRPRAAVLMLLKPGDTPPKLRTFLRGYGVTPRRDRVISMQDKSINSVARGVFTYGVDFTKDFALQGVIFEGATSSLEVREGADDLMNRQINPVGLIQATDGFWGETKFGEKNTTFDENEDTKASSMFYAASITRGAANNDKFAAETSRMIVVSNTDFLDPDRQHEENVDFLASSVNWLMDRQSLFGIGPRSLGTYKLPLLEAQVSFINRVNLFFLPALLAIIGAFVWSSRRA</sequence>
<evidence type="ECO:0000259" key="2">
    <source>
        <dbReference type="Pfam" id="PF23357"/>
    </source>
</evidence>
<dbReference type="EMBL" id="JAENIK010000011">
    <property type="protein sequence ID" value="MBK1816790.1"/>
    <property type="molecule type" value="Genomic_DNA"/>
</dbReference>
<name>A0A934R7S2_9BACT</name>
<evidence type="ECO:0000256" key="1">
    <source>
        <dbReference type="SAM" id="Phobius"/>
    </source>
</evidence>